<dbReference type="SUPFAM" id="SSF56672">
    <property type="entry name" value="DNA/RNA polymerases"/>
    <property type="match status" value="1"/>
</dbReference>
<evidence type="ECO:0000313" key="6">
    <source>
        <dbReference type="Proteomes" id="UP001108240"/>
    </source>
</evidence>
<name>A0A8C1FZN1_CYPCA</name>
<dbReference type="InterPro" id="IPR000477">
    <property type="entry name" value="RT_dom"/>
</dbReference>
<comment type="similarity">
    <text evidence="1">Belongs to the beta type-B retroviral polymerase family. HERV class-II K(HML-2) pol subfamily.</text>
</comment>
<evidence type="ECO:0000256" key="3">
    <source>
        <dbReference type="ARBA" id="ARBA00023268"/>
    </source>
</evidence>
<dbReference type="EC" id="3.1.26.4" evidence="2"/>
<dbReference type="Pfam" id="PF00078">
    <property type="entry name" value="RVT_1"/>
    <property type="match status" value="1"/>
</dbReference>
<dbReference type="Gene3D" id="3.30.70.270">
    <property type="match status" value="2"/>
</dbReference>
<dbReference type="AlphaFoldDB" id="A0A8C1FZN1"/>
<dbReference type="InterPro" id="IPR050951">
    <property type="entry name" value="Retrovirus_Pol_polyprotein"/>
</dbReference>
<dbReference type="Pfam" id="PF17919">
    <property type="entry name" value="RT_RNaseH_2"/>
    <property type="match status" value="1"/>
</dbReference>
<dbReference type="Proteomes" id="UP001108240">
    <property type="component" value="Unplaced"/>
</dbReference>
<evidence type="ECO:0000313" key="5">
    <source>
        <dbReference type="Ensembl" id="ENSCCRP00000097459.2"/>
    </source>
</evidence>
<dbReference type="OMA" id="CERFHRY"/>
<evidence type="ECO:0000259" key="4">
    <source>
        <dbReference type="PROSITE" id="PS50878"/>
    </source>
</evidence>
<dbReference type="FunFam" id="3.10.20.370:FF:000001">
    <property type="entry name" value="Retrovirus-related Pol polyprotein from transposon 17.6-like protein"/>
    <property type="match status" value="1"/>
</dbReference>
<evidence type="ECO:0000256" key="2">
    <source>
        <dbReference type="ARBA" id="ARBA00012180"/>
    </source>
</evidence>
<protein>
    <recommendedName>
        <fullName evidence="2">ribonuclease H</fullName>
        <ecNumber evidence="2">3.1.26.4</ecNumber>
    </recommendedName>
</protein>
<proteinExistence type="inferred from homology"/>
<dbReference type="Ensembl" id="ENSCCRT00000105761.2">
    <property type="protein sequence ID" value="ENSCCRP00000097459.2"/>
    <property type="gene ID" value="ENSCCRG00000052426.2"/>
</dbReference>
<dbReference type="CDD" id="cd09274">
    <property type="entry name" value="RNase_HI_RT_Ty3"/>
    <property type="match status" value="1"/>
</dbReference>
<evidence type="ECO:0000256" key="1">
    <source>
        <dbReference type="ARBA" id="ARBA00010879"/>
    </source>
</evidence>
<keyword evidence="3" id="KW-0511">Multifunctional enzyme</keyword>
<sequence length="420" mass="47709">MNILLRDHEGTAAYMDDIIVYGETPEVYECRLGRVLSTLSDAGLKLNEDKCLLRQTQIQFLGLIIDAGGVRPDEKKVEAIMNIKPPQNVTEVKRILGMVHYLGRYLPGLAEITRPLNDLLKADAVWTWSHAQEQALTKVKQLVTEAPILSFFDVSKPTVVSADASSYGLGGVLFQQHDGNWKPVAYCMHTLTNPESKYAQIEKECLVVVWACERFSKYLYGLDSFLTHTDHKPLIPLINSKEIDMVPLRCQRLLIQLIRFNAKAEYVPGKSLTVADTLSRHPSSQPQLNSVELADDITALEKSTRAAWLMTCSWINEVIEVTKIDPGLQMIVVNYVRQGWPRYLSQVPEHIKPYYAEKDVLSVCDNLLIYSDRIVIPSLMRAENKKKLHDGHMGIYIYIYIYNIDVSAHPGLRPTYFVFK</sequence>
<dbReference type="InterPro" id="IPR043502">
    <property type="entry name" value="DNA/RNA_pol_sf"/>
</dbReference>
<dbReference type="FunFam" id="3.30.70.270:FF:000026">
    <property type="entry name" value="Transposon Ty3-G Gag-Pol polyprotein"/>
    <property type="match status" value="1"/>
</dbReference>
<dbReference type="InterPro" id="IPR041577">
    <property type="entry name" value="RT_RNaseH_2"/>
</dbReference>
<dbReference type="PANTHER" id="PTHR37984:SF5">
    <property type="entry name" value="PROTEIN NYNRIN-LIKE"/>
    <property type="match status" value="1"/>
</dbReference>
<dbReference type="PANTHER" id="PTHR37984">
    <property type="entry name" value="PROTEIN CBG26694"/>
    <property type="match status" value="1"/>
</dbReference>
<accession>A0A8C1FZN1</accession>
<feature type="domain" description="Reverse transcriptase" evidence="4">
    <location>
        <begin position="1"/>
        <end position="65"/>
    </location>
</feature>
<dbReference type="PROSITE" id="PS50878">
    <property type="entry name" value="RT_POL"/>
    <property type="match status" value="1"/>
</dbReference>
<dbReference type="GO" id="GO:0004523">
    <property type="term" value="F:RNA-DNA hybrid ribonuclease activity"/>
    <property type="evidence" value="ECO:0007669"/>
    <property type="project" value="UniProtKB-EC"/>
</dbReference>
<dbReference type="InterPro" id="IPR043128">
    <property type="entry name" value="Rev_trsase/Diguanyl_cyclase"/>
</dbReference>
<keyword evidence="6" id="KW-1185">Reference proteome</keyword>
<reference evidence="5" key="2">
    <citation type="submission" date="2025-09" db="UniProtKB">
        <authorList>
            <consortium name="Ensembl"/>
        </authorList>
    </citation>
    <scope>IDENTIFICATION</scope>
</reference>
<organism evidence="5 6">
    <name type="scientific">Cyprinus carpio carpio</name>
    <dbReference type="NCBI Taxonomy" id="630221"/>
    <lineage>
        <taxon>Eukaryota</taxon>
        <taxon>Metazoa</taxon>
        <taxon>Chordata</taxon>
        <taxon>Craniata</taxon>
        <taxon>Vertebrata</taxon>
        <taxon>Euteleostomi</taxon>
        <taxon>Actinopterygii</taxon>
        <taxon>Neopterygii</taxon>
        <taxon>Teleostei</taxon>
        <taxon>Ostariophysi</taxon>
        <taxon>Cypriniformes</taxon>
        <taxon>Cyprinidae</taxon>
        <taxon>Cyprininae</taxon>
        <taxon>Cyprinus</taxon>
    </lineage>
</organism>
<dbReference type="GeneTree" id="ENSGT01140000282569"/>
<reference evidence="5" key="1">
    <citation type="submission" date="2025-08" db="UniProtKB">
        <authorList>
            <consortium name="Ensembl"/>
        </authorList>
    </citation>
    <scope>IDENTIFICATION</scope>
</reference>